<dbReference type="InterPro" id="IPR002931">
    <property type="entry name" value="Transglutaminase-like"/>
</dbReference>
<dbReference type="EMBL" id="QPKV01000001">
    <property type="protein sequence ID" value="RDC58623.1"/>
    <property type="molecule type" value="Genomic_DNA"/>
</dbReference>
<dbReference type="InterPro" id="IPR024618">
    <property type="entry name" value="DUF3857"/>
</dbReference>
<sequence length="635" mass="72602">MRSILFFLCFLAFANTGFAQDNYDVDLIPGNLRNRANSCIRNEETVVDMRAPENVMLTVKKAITVFNENGEDEARLVLYYDKNTAIKGIKGEVYNAVGKPISKFTQSDFADVSAADGFSLFMDSRVKHYLPNVNQYPYTIVYNYEIRNKQNLIIPRWIPKPAHDVSVEKSSYTFISKPTDEVRIKTLNYTGSPEVVTDEKQKKMIWKIDNIVAIKPEPYSPDPETYRTSVQIAPKHFFYYNHKGTYQNWEELGKWIYADLLKQRNILPPATIQMVQELVKDEKTDKDKARKIYQYLQNKTRYISVQIGIGGFQPIAASEVDRLGYGDCKALVNYMQSMLNAVNIESYYCVVEAGNEKKGVDPKFADMTQGNHIILCMPLKGDTTWLECTSQKIPFGYLGDFTDDRLVLACTADGGKLLRTPKLTAKNNLQIRNVELKINESGTATGNMNTVFSGSQYDNHESLIGKSITEQHKSLKVSYNVDNIDFETVVFAQEKNIDPKLTEDIKVNIRNYAPINGNKMYLQLNAFNITRSIPEIKNRILPVYINRGFTDEDTITYLLPENVQTDDIIPENKSFKNDFGLYQVKVTIEGKKLIYYRKLMINDGTFPASKYEEFSKFMSNVNAADYLKLALSLKK</sequence>
<keyword evidence="5" id="KW-1185">Reference proteome</keyword>
<dbReference type="RefSeq" id="WP_115400996.1">
    <property type="nucleotide sequence ID" value="NZ_QPKV01000001.1"/>
</dbReference>
<dbReference type="InterPro" id="IPR038765">
    <property type="entry name" value="Papain-like_cys_pep_sf"/>
</dbReference>
<evidence type="ECO:0000259" key="3">
    <source>
        <dbReference type="Pfam" id="PF12969"/>
    </source>
</evidence>
<feature type="signal peptide" evidence="1">
    <location>
        <begin position="1"/>
        <end position="19"/>
    </location>
</feature>
<feature type="domain" description="Transglutaminase-like" evidence="2">
    <location>
        <begin position="273"/>
        <end position="358"/>
    </location>
</feature>
<dbReference type="Proteomes" id="UP000253961">
    <property type="component" value="Unassembled WGS sequence"/>
</dbReference>
<dbReference type="Gene3D" id="3.10.620.30">
    <property type="match status" value="1"/>
</dbReference>
<dbReference type="Gene3D" id="2.60.120.1130">
    <property type="match status" value="1"/>
</dbReference>
<dbReference type="OrthoDB" id="8595007at2"/>
<dbReference type="Pfam" id="PF12969">
    <property type="entry name" value="DUF3857"/>
    <property type="match status" value="1"/>
</dbReference>
<organism evidence="4 5">
    <name type="scientific">Pedobacter chinensis</name>
    <dbReference type="NCBI Taxonomy" id="2282421"/>
    <lineage>
        <taxon>Bacteria</taxon>
        <taxon>Pseudomonadati</taxon>
        <taxon>Bacteroidota</taxon>
        <taxon>Sphingobacteriia</taxon>
        <taxon>Sphingobacteriales</taxon>
        <taxon>Sphingobacteriaceae</taxon>
        <taxon>Pedobacter</taxon>
    </lineage>
</organism>
<proteinExistence type="predicted"/>
<dbReference type="Pfam" id="PF01841">
    <property type="entry name" value="Transglut_core"/>
    <property type="match status" value="1"/>
</dbReference>
<feature type="chain" id="PRO_5016769043" evidence="1">
    <location>
        <begin position="20"/>
        <end position="635"/>
    </location>
</feature>
<name>A0A369Q165_9SPHI</name>
<evidence type="ECO:0000313" key="5">
    <source>
        <dbReference type="Proteomes" id="UP000253961"/>
    </source>
</evidence>
<gene>
    <name evidence="4" type="ORF">DU508_01095</name>
</gene>
<evidence type="ECO:0000313" key="4">
    <source>
        <dbReference type="EMBL" id="RDC58623.1"/>
    </source>
</evidence>
<evidence type="ECO:0000259" key="2">
    <source>
        <dbReference type="Pfam" id="PF01841"/>
    </source>
</evidence>
<dbReference type="AlphaFoldDB" id="A0A369Q165"/>
<feature type="domain" description="DUF3857" evidence="3">
    <location>
        <begin position="58"/>
        <end position="214"/>
    </location>
</feature>
<accession>A0A369Q165</accession>
<keyword evidence="1" id="KW-0732">Signal</keyword>
<protein>
    <submittedName>
        <fullName evidence="4">DUF3857 domain-containing protein</fullName>
    </submittedName>
</protein>
<dbReference type="SUPFAM" id="SSF54001">
    <property type="entry name" value="Cysteine proteinases"/>
    <property type="match status" value="1"/>
</dbReference>
<dbReference type="Gene3D" id="2.60.40.3140">
    <property type="match status" value="1"/>
</dbReference>
<reference evidence="4 5" key="1">
    <citation type="submission" date="2018-07" db="EMBL/GenBank/DDBJ databases">
        <title>Pedobacter sp. nov., isolated from soil.</title>
        <authorList>
            <person name="Zhou L.Y."/>
            <person name="Du Z.J."/>
        </authorList>
    </citation>
    <scope>NUCLEOTIDE SEQUENCE [LARGE SCALE GENOMIC DNA]</scope>
    <source>
        <strain evidence="4 5">JDX94</strain>
    </source>
</reference>
<comment type="caution">
    <text evidence="4">The sequence shown here is derived from an EMBL/GenBank/DDBJ whole genome shotgun (WGS) entry which is preliminary data.</text>
</comment>
<evidence type="ECO:0000256" key="1">
    <source>
        <dbReference type="SAM" id="SignalP"/>
    </source>
</evidence>